<dbReference type="CDD" id="cd12118">
    <property type="entry name" value="ttLC_FACS_AEE21_like"/>
    <property type="match status" value="1"/>
</dbReference>
<gene>
    <name evidence="5" type="ORF">V6N12_036493</name>
</gene>
<evidence type="ECO:0000313" key="6">
    <source>
        <dbReference type="Proteomes" id="UP001472677"/>
    </source>
</evidence>
<comment type="caution">
    <text evidence="5">The sequence shown here is derived from an EMBL/GenBank/DDBJ whole genome shotgun (WGS) entry which is preliminary data.</text>
</comment>
<dbReference type="PANTHER" id="PTHR43859">
    <property type="entry name" value="ACYL-ACTIVATING ENZYME"/>
    <property type="match status" value="1"/>
</dbReference>
<dbReference type="Pfam" id="PF13193">
    <property type="entry name" value="AMP-binding_C"/>
    <property type="match status" value="1"/>
</dbReference>
<evidence type="ECO:0000259" key="3">
    <source>
        <dbReference type="Pfam" id="PF00501"/>
    </source>
</evidence>
<dbReference type="Gene3D" id="3.40.50.12780">
    <property type="entry name" value="N-terminal domain of ligase-like"/>
    <property type="match status" value="1"/>
</dbReference>
<evidence type="ECO:0000256" key="1">
    <source>
        <dbReference type="ARBA" id="ARBA00006432"/>
    </source>
</evidence>
<dbReference type="InterPro" id="IPR045851">
    <property type="entry name" value="AMP-bd_C_sf"/>
</dbReference>
<dbReference type="EMBL" id="JBBPBM010000011">
    <property type="protein sequence ID" value="KAK8564368.1"/>
    <property type="molecule type" value="Genomic_DNA"/>
</dbReference>
<dbReference type="PANTHER" id="PTHR43859:SF5">
    <property type="entry name" value="ISOVALERATE--COA LIGASE AAE2"/>
    <property type="match status" value="1"/>
</dbReference>
<dbReference type="SUPFAM" id="SSF56801">
    <property type="entry name" value="Acetyl-CoA synthetase-like"/>
    <property type="match status" value="1"/>
</dbReference>
<evidence type="ECO:0000313" key="5">
    <source>
        <dbReference type="EMBL" id="KAK8564368.1"/>
    </source>
</evidence>
<dbReference type="InterPro" id="IPR042099">
    <property type="entry name" value="ANL_N_sf"/>
</dbReference>
<feature type="domain" description="AMP-binding enzyme C-terminal" evidence="4">
    <location>
        <begin position="459"/>
        <end position="534"/>
    </location>
</feature>
<dbReference type="Pfam" id="PF00501">
    <property type="entry name" value="AMP-binding"/>
    <property type="match status" value="1"/>
</dbReference>
<sequence>MEHLVQNSANYVPLSPISFLQRASTVFGERVSIVYGSLNYTWKQTYERCCKLASALNRMNVSNGDIVAALGPNIPELYEVHFAVPMAGAIISPLNIYQNSSDLAAQLKLLEAKVLFVDHQYLKLAVDALEILTRTCTGLEFPKVVLMLETNPEAKTDTADGYYSGYRTYQSLIDAENNSGFEIVRPKSELDAYSIVFTSGTTGVPKGVVHSHRGAYLTTLAQIILNEMKAMPVFLWTVPMYHCNGWCFTWGIAALGGTNICLRKYDADFVFDAIVKYNVTNLGGATPVLSMLANANRKPLPFKVNIMTGGTPPQAHVVFKIEELGFILTHSYGMSEMLGPGTVYPWRPEYSTLPPQEQARYKALHGLNHMLMEAVDVKDPVTMESVPFDGLTLGEVMFRGNTVTKGYYKNPEKTRAAFEGGWFHTGDLAVRHEDGNIDVKDRKLDLIVSGDKTISTLDVEGVVFSHPSVFEAGVVGKPDEALGESVCAFVRLKEECKATGADEIIEFCRGKLPEYMVPKTVVMFDNLPFTSSGKLKKSALREMAKNLA</sequence>
<comment type="similarity">
    <text evidence="1">Belongs to the ATP-dependent AMP-binding enzyme family.</text>
</comment>
<reference evidence="5 6" key="1">
    <citation type="journal article" date="2024" name="G3 (Bethesda)">
        <title>Genome assembly of Hibiscus sabdariffa L. provides insights into metabolisms of medicinal natural products.</title>
        <authorList>
            <person name="Kim T."/>
        </authorList>
    </citation>
    <scope>NUCLEOTIDE SEQUENCE [LARGE SCALE GENOMIC DNA]</scope>
    <source>
        <strain evidence="5">TK-2024</strain>
        <tissue evidence="5">Old leaves</tissue>
    </source>
</reference>
<dbReference type="InterPro" id="IPR020845">
    <property type="entry name" value="AMP-binding_CS"/>
</dbReference>
<organism evidence="5 6">
    <name type="scientific">Hibiscus sabdariffa</name>
    <name type="common">roselle</name>
    <dbReference type="NCBI Taxonomy" id="183260"/>
    <lineage>
        <taxon>Eukaryota</taxon>
        <taxon>Viridiplantae</taxon>
        <taxon>Streptophyta</taxon>
        <taxon>Embryophyta</taxon>
        <taxon>Tracheophyta</taxon>
        <taxon>Spermatophyta</taxon>
        <taxon>Magnoliopsida</taxon>
        <taxon>eudicotyledons</taxon>
        <taxon>Gunneridae</taxon>
        <taxon>Pentapetalae</taxon>
        <taxon>rosids</taxon>
        <taxon>malvids</taxon>
        <taxon>Malvales</taxon>
        <taxon>Malvaceae</taxon>
        <taxon>Malvoideae</taxon>
        <taxon>Hibiscus</taxon>
    </lineage>
</organism>
<evidence type="ECO:0000256" key="2">
    <source>
        <dbReference type="ARBA" id="ARBA00022598"/>
    </source>
</evidence>
<dbReference type="InterPro" id="IPR025110">
    <property type="entry name" value="AMP-bd_C"/>
</dbReference>
<dbReference type="InterPro" id="IPR000873">
    <property type="entry name" value="AMP-dep_synth/lig_dom"/>
</dbReference>
<dbReference type="Proteomes" id="UP001472677">
    <property type="component" value="Unassembled WGS sequence"/>
</dbReference>
<name>A0ABR2EQR9_9ROSI</name>
<keyword evidence="6" id="KW-1185">Reference proteome</keyword>
<proteinExistence type="inferred from homology"/>
<accession>A0ABR2EQR9</accession>
<feature type="domain" description="AMP-dependent synthetase/ligase" evidence="3">
    <location>
        <begin position="21"/>
        <end position="408"/>
    </location>
</feature>
<dbReference type="PROSITE" id="PS00455">
    <property type="entry name" value="AMP_BINDING"/>
    <property type="match status" value="1"/>
</dbReference>
<keyword evidence="2" id="KW-0436">Ligase</keyword>
<evidence type="ECO:0000259" key="4">
    <source>
        <dbReference type="Pfam" id="PF13193"/>
    </source>
</evidence>
<protein>
    <submittedName>
        <fullName evidence="5">Uncharacterized protein</fullName>
    </submittedName>
</protein>
<dbReference type="Gene3D" id="3.30.300.30">
    <property type="match status" value="1"/>
</dbReference>